<dbReference type="STRING" id="1122159.SAMN02745246_01778"/>
<evidence type="ECO:0000259" key="1">
    <source>
        <dbReference type="Pfam" id="PF07766"/>
    </source>
</evidence>
<accession>A0A4Q0PP81</accession>
<dbReference type="AlphaFoldDB" id="A0A4Q0PP81"/>
<dbReference type="Proteomes" id="UP000290608">
    <property type="component" value="Unassembled WGS sequence"/>
</dbReference>
<dbReference type="EMBL" id="QOVL01000007">
    <property type="protein sequence ID" value="RXG30836.1"/>
    <property type="molecule type" value="Genomic_DNA"/>
</dbReference>
<gene>
    <name evidence="2" type="ORF">DSL99_1879</name>
</gene>
<proteinExistence type="predicted"/>
<dbReference type="Pfam" id="PF07766">
    <property type="entry name" value="LETM1_RBD"/>
    <property type="match status" value="1"/>
</dbReference>
<name>A0A4Q0PP81_9FLAO</name>
<dbReference type="GO" id="GO:0043022">
    <property type="term" value="F:ribosome binding"/>
    <property type="evidence" value="ECO:0007669"/>
    <property type="project" value="InterPro"/>
</dbReference>
<organism evidence="2 3">
    <name type="scientific">Leeuwenhoekiella marinoflava</name>
    <dbReference type="NCBI Taxonomy" id="988"/>
    <lineage>
        <taxon>Bacteria</taxon>
        <taxon>Pseudomonadati</taxon>
        <taxon>Bacteroidota</taxon>
        <taxon>Flavobacteriia</taxon>
        <taxon>Flavobacteriales</taxon>
        <taxon>Flavobacteriaceae</taxon>
        <taxon>Leeuwenhoekiella</taxon>
    </lineage>
</organism>
<dbReference type="RefSeq" id="WP_073098875.1">
    <property type="nucleotide sequence ID" value="NZ_QOVL01000007.1"/>
</dbReference>
<dbReference type="NCBIfam" id="NF040639">
    <property type="entry name" value="LETM1_rel_film"/>
    <property type="match status" value="1"/>
</dbReference>
<comment type="caution">
    <text evidence="2">The sequence shown here is derived from an EMBL/GenBank/DDBJ whole genome shotgun (WGS) entry which is preliminary data.</text>
</comment>
<protein>
    <submittedName>
        <fullName evidence="2">LETM1-like protein</fullName>
    </submittedName>
</protein>
<evidence type="ECO:0000313" key="3">
    <source>
        <dbReference type="Proteomes" id="UP000290608"/>
    </source>
</evidence>
<feature type="domain" description="Letm1 RBD" evidence="1">
    <location>
        <begin position="341"/>
        <end position="396"/>
    </location>
</feature>
<sequence length="404" mass="47127">MNPSSSGWITKHQPVIKKSFKELNSDLNGFYELLLQSGFIYGVSVTTVSYGVAEPLKWNETERAKLNFFDSLYCIYYQKYGDDTHFFKAITTYYKQLDPKNHLYFTRFSKLKPNASSLEKIIQERIQTNEHVLQKNFSNLITNALLFIDVLAFQHYLENEENISDYASELEATLMNVIWLALMQKEEKELYDKLLLKLFEKSLRYNRNLKQEAQNLDEVPLETYTDLLEKRYLLDLAALAIWDDVKLDKTEYLFLKKFGNLLKLPNEIVEQSTTYVHTFIHANRKSISYLNYSNPVKHFYTQTSQTVKTLILRNKKRLLQELSESKDLVLLLGQSTVRDLNKVEKKRVKSQLLDICKSIPSLAIFMLPGGGILLPLLVKFIPELLPSAFNENRIETQNPEDTEI</sequence>
<reference evidence="2 3" key="1">
    <citation type="submission" date="2018-07" db="EMBL/GenBank/DDBJ databases">
        <title>Leeuwenhoekiella genomics.</title>
        <authorList>
            <person name="Tahon G."/>
            <person name="Willems A."/>
        </authorList>
    </citation>
    <scope>NUCLEOTIDE SEQUENCE [LARGE SCALE GENOMIC DNA]</scope>
    <source>
        <strain evidence="2 3">LMG 1345</strain>
    </source>
</reference>
<evidence type="ECO:0000313" key="2">
    <source>
        <dbReference type="EMBL" id="RXG30836.1"/>
    </source>
</evidence>
<dbReference type="InterPro" id="IPR033122">
    <property type="entry name" value="LETM1-like_RBD"/>
</dbReference>